<feature type="compositionally biased region" description="Polar residues" evidence="1">
    <location>
        <begin position="1017"/>
        <end position="1031"/>
    </location>
</feature>
<feature type="compositionally biased region" description="Polar residues" evidence="1">
    <location>
        <begin position="729"/>
        <end position="739"/>
    </location>
</feature>
<reference evidence="2" key="2">
    <citation type="submission" date="2020-05" db="EMBL/GenBank/DDBJ databases">
        <authorList>
            <person name="Kim H.-S."/>
            <person name="Proctor R.H."/>
            <person name="Brown D.W."/>
        </authorList>
    </citation>
    <scope>NUCLEOTIDE SEQUENCE</scope>
    <source>
        <strain evidence="2">NRRL 22465</strain>
    </source>
</reference>
<feature type="compositionally biased region" description="Basic and acidic residues" evidence="1">
    <location>
        <begin position="1004"/>
        <end position="1013"/>
    </location>
</feature>
<feature type="compositionally biased region" description="Polar residues" evidence="1">
    <location>
        <begin position="749"/>
        <end position="760"/>
    </location>
</feature>
<feature type="compositionally biased region" description="Basic residues" evidence="1">
    <location>
        <begin position="761"/>
        <end position="771"/>
    </location>
</feature>
<feature type="region of interest" description="Disordered" evidence="1">
    <location>
        <begin position="683"/>
        <end position="703"/>
    </location>
</feature>
<feature type="region of interest" description="Disordered" evidence="1">
    <location>
        <begin position="1"/>
        <end position="21"/>
    </location>
</feature>
<feature type="compositionally biased region" description="Basic and acidic residues" evidence="1">
    <location>
        <begin position="179"/>
        <end position="190"/>
    </location>
</feature>
<evidence type="ECO:0000313" key="2">
    <source>
        <dbReference type="EMBL" id="KAF4964480.1"/>
    </source>
</evidence>
<dbReference type="OrthoDB" id="4889313at2759"/>
<feature type="compositionally biased region" description="Polar residues" evidence="1">
    <location>
        <begin position="779"/>
        <end position="789"/>
    </location>
</feature>
<name>A0A8H4TUY5_9HYPO</name>
<protein>
    <submittedName>
        <fullName evidence="2">Uncharacterized protein</fullName>
    </submittedName>
</protein>
<sequence length="1073" mass="119785">MRSRAPALETKTPESDSVRMWDQYVGTPPTLKYGDGKRRPLLKSHISHPEVISGVDNWNSRPNYNTEGPLPPGTSNNRRPSFLRNVSRSDAVQLALQTTDGPKLKCQLGNPRLSPMEYTRLFLIEKAMSEREKRVCELPKPAQTRYWTPRWEKFLIIPHIPSCIRRDLTPMAVSSVEPPRPDTELEHLSSDTESVVTLKPESQSMDYPRLSLHLGDMPVLLPSFIDVACSNMNNETTLRTADRCNEQSLEVSGDDHAGLKLASSQQTGKGLSSPYGVHLELIPKVTYGQLGEIDEPRHEEITEFLGRCTSIQSLEDCNKDEDSDTTMRDMSFQQPINSQALGSFFIKQPDEDILNCSPKSQRSVETAIFKRQAETGSVQVQSNVEDVTLSPQASHLGARSLSPLDYVTPGGKHRGFKHDIHSLEPIDTRSPLARFPISAQPTHRLTPGTLARRVIGAAGGSLQAEDAHQPQLIQSLSSELPQGLTADFWDVEKGSMISDFQPEPLKIPQRESQATVEHYRKWSMIFDGLSGDVPSTLKSFELNLGPEHGFGPSKNEPGEVVLLDREQTIRRLKRQIRNCTDSDVSPAPTGLHRSSSTIVTPTQSLKSLQRKASFNLEQMEHSGFTPEYHGEKVAEGSFPRSGMMLSLRDTQTRLRLPLEEPKDIQLSRSLDTAPPMMRRLPDVPDSHQQRAAPRTWEKAVTATPGRAKRFTHWSNDRFENYDASSCLTDISGTSTQKPNRSTEGDVQRYPSTTTRDFSQTKLKKQRPKHKPVPVDAHRFSTQRYTTSGRVPSPIPFGEDPIPYERNSPSPTESRNTVVLRTPSSTIGSLFRKRVRSEHSAPTTPRTPASPSMHWRPFDEPEPEPPCSSPWASGQGEDRTEKAIRAEYFRAKAKYEIEGKQSPKRSSRKGSFGSSKSKEDIRRRNLGLSHRQSMESLVGWKSFIDDAPEPLFSSPLPPVPPLPTASQLNLTLNRLPQAQASLWSAPAAAYRAKKPQGLKVETQKLRKASRDGLRGTRAPSSATTTMTPVSGSSAGGLRTAFRLDGTRTSSGRALVEEEELLRRGREYEVVSRRR</sequence>
<dbReference type="AlphaFoldDB" id="A0A8H4TUY5"/>
<gene>
    <name evidence="2" type="ORF">FZEAL_10864</name>
</gene>
<feature type="region of interest" description="Disordered" evidence="1">
    <location>
        <begin position="896"/>
        <end position="927"/>
    </location>
</feature>
<evidence type="ECO:0000256" key="1">
    <source>
        <dbReference type="SAM" id="MobiDB-lite"/>
    </source>
</evidence>
<feature type="region of interest" description="Disordered" evidence="1">
    <location>
        <begin position="1004"/>
        <end position="1052"/>
    </location>
</feature>
<feature type="region of interest" description="Disordered" evidence="1">
    <location>
        <begin position="52"/>
        <end position="81"/>
    </location>
</feature>
<feature type="compositionally biased region" description="Polar residues" evidence="1">
    <location>
        <begin position="806"/>
        <end position="827"/>
    </location>
</feature>
<feature type="compositionally biased region" description="Polar residues" evidence="1">
    <location>
        <begin position="191"/>
        <end position="201"/>
    </location>
</feature>
<keyword evidence="3" id="KW-1185">Reference proteome</keyword>
<feature type="region of interest" description="Disordered" evidence="1">
    <location>
        <begin position="729"/>
        <end position="878"/>
    </location>
</feature>
<dbReference type="Proteomes" id="UP000635477">
    <property type="component" value="Unassembled WGS sequence"/>
</dbReference>
<feature type="compositionally biased region" description="Polar residues" evidence="1">
    <location>
        <begin position="56"/>
        <end position="66"/>
    </location>
</feature>
<proteinExistence type="predicted"/>
<evidence type="ECO:0000313" key="3">
    <source>
        <dbReference type="Proteomes" id="UP000635477"/>
    </source>
</evidence>
<organism evidence="2 3">
    <name type="scientific">Fusarium zealandicum</name>
    <dbReference type="NCBI Taxonomy" id="1053134"/>
    <lineage>
        <taxon>Eukaryota</taxon>
        <taxon>Fungi</taxon>
        <taxon>Dikarya</taxon>
        <taxon>Ascomycota</taxon>
        <taxon>Pezizomycotina</taxon>
        <taxon>Sordariomycetes</taxon>
        <taxon>Hypocreomycetidae</taxon>
        <taxon>Hypocreales</taxon>
        <taxon>Nectriaceae</taxon>
        <taxon>Fusarium</taxon>
        <taxon>Fusarium staphyleae species complex</taxon>
    </lineage>
</organism>
<comment type="caution">
    <text evidence="2">The sequence shown here is derived from an EMBL/GenBank/DDBJ whole genome shotgun (WGS) entry which is preliminary data.</text>
</comment>
<feature type="compositionally biased region" description="Low complexity" evidence="1">
    <location>
        <begin position="839"/>
        <end position="851"/>
    </location>
</feature>
<feature type="region of interest" description="Disordered" evidence="1">
    <location>
        <begin position="580"/>
        <end position="600"/>
    </location>
</feature>
<dbReference type="EMBL" id="JABEYC010001506">
    <property type="protein sequence ID" value="KAF4964480.1"/>
    <property type="molecule type" value="Genomic_DNA"/>
</dbReference>
<accession>A0A8H4TUY5</accession>
<reference evidence="2" key="1">
    <citation type="journal article" date="2020" name="BMC Genomics">
        <title>Correction to: Identification and distribution of gene clusters required for synthesis of sphingolipid metabolism inhibitors in diverse species of the filamentous fungus Fusarium.</title>
        <authorList>
            <person name="Kim H.S."/>
            <person name="Lohmar J.M."/>
            <person name="Busman M."/>
            <person name="Brown D.W."/>
            <person name="Naumann T.A."/>
            <person name="Divon H.H."/>
            <person name="Lysoe E."/>
            <person name="Uhlig S."/>
            <person name="Proctor R.H."/>
        </authorList>
    </citation>
    <scope>NUCLEOTIDE SEQUENCE</scope>
    <source>
        <strain evidence="2">NRRL 22465</strain>
    </source>
</reference>
<feature type="region of interest" description="Disordered" evidence="1">
    <location>
        <begin position="174"/>
        <end position="201"/>
    </location>
</feature>